<dbReference type="EMBL" id="CP020559">
    <property type="protein sequence ID" value="ARE86204.1"/>
    <property type="molecule type" value="Genomic_DNA"/>
</dbReference>
<name>A0AAC9WF12_9CLOT</name>
<evidence type="ECO:0000259" key="1">
    <source>
        <dbReference type="Pfam" id="PF09861"/>
    </source>
</evidence>
<dbReference type="RefSeq" id="WP_081561900.1">
    <property type="nucleotide sequence ID" value="NZ_CP020559.1"/>
</dbReference>
<reference evidence="2 3" key="1">
    <citation type="submission" date="2017-03" db="EMBL/GenBank/DDBJ databases">
        <title>Complete sequence of Clostridium formicaceticum DSM 92.</title>
        <authorList>
            <person name="Poehlein A."/>
            <person name="Karl M."/>
            <person name="Bengelsdorf F.R."/>
            <person name="Duerre P."/>
            <person name="Daniel R."/>
        </authorList>
    </citation>
    <scope>NUCLEOTIDE SEQUENCE [LARGE SCALE GENOMIC DNA]</scope>
    <source>
        <strain evidence="2 3">DSM 92</strain>
    </source>
</reference>
<proteinExistence type="predicted"/>
<organism evidence="2 3">
    <name type="scientific">Clostridium formicaceticum</name>
    <dbReference type="NCBI Taxonomy" id="1497"/>
    <lineage>
        <taxon>Bacteria</taxon>
        <taxon>Bacillati</taxon>
        <taxon>Bacillota</taxon>
        <taxon>Clostridia</taxon>
        <taxon>Eubacteriales</taxon>
        <taxon>Clostridiaceae</taxon>
        <taxon>Clostridium</taxon>
    </lineage>
</organism>
<dbReference type="GO" id="GO:0050043">
    <property type="term" value="F:lactate racemase activity"/>
    <property type="evidence" value="ECO:0007669"/>
    <property type="project" value="InterPro"/>
</dbReference>
<accession>A0AAC9WF12</accession>
<protein>
    <recommendedName>
        <fullName evidence="1">LarA-like N-terminal domain-containing protein</fullName>
    </recommendedName>
</protein>
<dbReference type="Pfam" id="PF09861">
    <property type="entry name" value="Lar_N"/>
    <property type="match status" value="1"/>
</dbReference>
<dbReference type="Proteomes" id="UP000192478">
    <property type="component" value="Chromosome"/>
</dbReference>
<dbReference type="InterPro" id="IPR018657">
    <property type="entry name" value="LarA-like_N"/>
</dbReference>
<gene>
    <name evidence="2" type="ORF">CLFO_05260</name>
</gene>
<sequence length="423" mass="46324">MSRDLITNLIPRMYRIKQTINNPTVKNVEEEIEKQMKKILPLIKSGNKIGIAAGSRGIYNYKNMIKKVVEIVKAVGAKPYIIPAMGSHGGATAEGQIKILENYGISEEKIGAPIKATMETVNLGITPEGATVYFDKYAASLDGVILINRVKSHTDFRSNVESGILKQIAVGLGKQKGASEIHRYGIYGLQKLISSAAKISIDKAPILGGIAILENAEGTTAKIAVMPKDKILEQEPKLLKEAKTLLPLLPCFPLDVLVIQEMGKNISGVGMDPNITGRYLIRGESDDQSKAIYRIVCLDLTEESHHNATGVGIADVISDRLLKKIDFEATYTNVVTSGFLERGFLPVVGKNDTSAINIALSCCNKYISKENARMALIKNTLEINELLISQRIFNEIKSLDAIEVIGEETLNFDHEGNLNFPFK</sequence>
<evidence type="ECO:0000313" key="2">
    <source>
        <dbReference type="EMBL" id="ARE86204.1"/>
    </source>
</evidence>
<dbReference type="Gene3D" id="3.40.50.11440">
    <property type="match status" value="1"/>
</dbReference>
<feature type="domain" description="LarA-like N-terminal" evidence="1">
    <location>
        <begin position="28"/>
        <end position="154"/>
    </location>
</feature>
<dbReference type="AlphaFoldDB" id="A0AAC9WF12"/>
<evidence type="ECO:0000313" key="3">
    <source>
        <dbReference type="Proteomes" id="UP000192478"/>
    </source>
</evidence>